<sequence>MERPILSFERIILELVDRLKELENKDIPKKLGDKATPNQLRRQYFFVKNTLEQFGDLIYEIDDNKKKATEYIGRLSAASKEIKEASFSTFLEELDLASVLKEVRKTRANWETLKYSIEERLDIDPEEASIGSSNHGGTSIKAKLPQIQIQKFDGEIESWFSFWENFKVLVHDERNLSEIEKFNFLQAGLEGAAKELIEGIPITKDGYYDAIDLILEKFGDSKKLIRSLNQEIMNLPISECLKKMRDYI</sequence>
<evidence type="ECO:0000313" key="1">
    <source>
        <dbReference type="EMBL" id="CAD2207456.1"/>
    </source>
</evidence>
<comment type="caution">
    <text evidence="1">The sequence shown here is derived from an EMBL/GenBank/DDBJ whole genome shotgun (WGS) entry which is preliminary data.</text>
</comment>
<dbReference type="Pfam" id="PF03564">
    <property type="entry name" value="DUF1759"/>
    <property type="match status" value="1"/>
</dbReference>
<dbReference type="OrthoDB" id="5864015at2759"/>
<dbReference type="Proteomes" id="UP000580250">
    <property type="component" value="Unassembled WGS sequence"/>
</dbReference>
<protein>
    <submittedName>
        <fullName evidence="1">Uncharacterized protein</fullName>
    </submittedName>
</protein>
<reference evidence="1 2" key="1">
    <citation type="submission" date="2020-08" db="EMBL/GenBank/DDBJ databases">
        <authorList>
            <person name="Koutsovoulos G."/>
            <person name="Danchin GJ E."/>
        </authorList>
    </citation>
    <scope>NUCLEOTIDE SEQUENCE [LARGE SCALE GENOMIC DNA]</scope>
</reference>
<dbReference type="AlphaFoldDB" id="A0A6V7Y7D9"/>
<dbReference type="EMBL" id="CAJEWN010003377">
    <property type="protein sequence ID" value="CAD2207456.1"/>
    <property type="molecule type" value="Genomic_DNA"/>
</dbReference>
<organism evidence="1 2">
    <name type="scientific">Meloidogyne enterolobii</name>
    <name type="common">Root-knot nematode worm</name>
    <name type="synonym">Meloidogyne mayaguensis</name>
    <dbReference type="NCBI Taxonomy" id="390850"/>
    <lineage>
        <taxon>Eukaryota</taxon>
        <taxon>Metazoa</taxon>
        <taxon>Ecdysozoa</taxon>
        <taxon>Nematoda</taxon>
        <taxon>Chromadorea</taxon>
        <taxon>Rhabditida</taxon>
        <taxon>Tylenchina</taxon>
        <taxon>Tylenchomorpha</taxon>
        <taxon>Tylenchoidea</taxon>
        <taxon>Meloidogynidae</taxon>
        <taxon>Meloidogyninae</taxon>
        <taxon>Meloidogyne</taxon>
    </lineage>
</organism>
<proteinExistence type="predicted"/>
<evidence type="ECO:0000313" key="2">
    <source>
        <dbReference type="Proteomes" id="UP000580250"/>
    </source>
</evidence>
<dbReference type="InterPro" id="IPR005312">
    <property type="entry name" value="DUF1759"/>
</dbReference>
<dbReference type="PANTHER" id="PTHR22954:SF3">
    <property type="entry name" value="PROTEIN CBG08539"/>
    <property type="match status" value="1"/>
</dbReference>
<dbReference type="PANTHER" id="PTHR22954">
    <property type="entry name" value="RETROVIRAL PROTEASE-RELATED"/>
    <property type="match status" value="1"/>
</dbReference>
<gene>
    <name evidence="1" type="ORF">MENT_LOCUS61390</name>
</gene>
<accession>A0A6V7Y7D9</accession>
<name>A0A6V7Y7D9_MELEN</name>